<organism evidence="1 2">
    <name type="scientific">Hygrophoropsis aurantiaca</name>
    <dbReference type="NCBI Taxonomy" id="72124"/>
    <lineage>
        <taxon>Eukaryota</taxon>
        <taxon>Fungi</taxon>
        <taxon>Dikarya</taxon>
        <taxon>Basidiomycota</taxon>
        <taxon>Agaricomycotina</taxon>
        <taxon>Agaricomycetes</taxon>
        <taxon>Agaricomycetidae</taxon>
        <taxon>Boletales</taxon>
        <taxon>Coniophorineae</taxon>
        <taxon>Hygrophoropsidaceae</taxon>
        <taxon>Hygrophoropsis</taxon>
    </lineage>
</organism>
<dbReference type="EMBL" id="MU267646">
    <property type="protein sequence ID" value="KAH7912683.1"/>
    <property type="molecule type" value="Genomic_DNA"/>
</dbReference>
<protein>
    <submittedName>
        <fullName evidence="1">Uncharacterized protein</fullName>
    </submittedName>
</protein>
<accession>A0ACB8AHM8</accession>
<sequence length="281" mass="32794">MHQDHNIPWNTLAAQLVFIRDNKHITPRRTDLFVSKKATQPNVFNHFAKCLAKTISSFSYTERAKFPVAFDPLLSGKLFSDNFRDRHPEYLNRRNQLIQTWIAAAAVHPEYGPAYCTRDGDLADVVKILLHENELSTLIMLAQHPQIPLHHLHNLSWGHHFGFSRIGEAALAEYIFFNVVVAKGLVEGGEYKEMDVFRRNLRDIAGFMDHDAQTLPYRTFFGDIDPWNPSAADAPMNFPRLHEHLKLCFSFLYRYDMILKEYGVLFDWEGEIMGLLRYWWK</sequence>
<dbReference type="Proteomes" id="UP000790377">
    <property type="component" value="Unassembled WGS sequence"/>
</dbReference>
<evidence type="ECO:0000313" key="2">
    <source>
        <dbReference type="Proteomes" id="UP000790377"/>
    </source>
</evidence>
<comment type="caution">
    <text evidence="1">The sequence shown here is derived from an EMBL/GenBank/DDBJ whole genome shotgun (WGS) entry which is preliminary data.</text>
</comment>
<name>A0ACB8AHM8_9AGAM</name>
<evidence type="ECO:0000313" key="1">
    <source>
        <dbReference type="EMBL" id="KAH7912683.1"/>
    </source>
</evidence>
<keyword evidence="2" id="KW-1185">Reference proteome</keyword>
<reference evidence="1" key="1">
    <citation type="journal article" date="2021" name="New Phytol.">
        <title>Evolutionary innovations through gain and loss of genes in the ectomycorrhizal Boletales.</title>
        <authorList>
            <person name="Wu G."/>
            <person name="Miyauchi S."/>
            <person name="Morin E."/>
            <person name="Kuo A."/>
            <person name="Drula E."/>
            <person name="Varga T."/>
            <person name="Kohler A."/>
            <person name="Feng B."/>
            <person name="Cao Y."/>
            <person name="Lipzen A."/>
            <person name="Daum C."/>
            <person name="Hundley H."/>
            <person name="Pangilinan J."/>
            <person name="Johnson J."/>
            <person name="Barry K."/>
            <person name="LaButti K."/>
            <person name="Ng V."/>
            <person name="Ahrendt S."/>
            <person name="Min B."/>
            <person name="Choi I.G."/>
            <person name="Park H."/>
            <person name="Plett J.M."/>
            <person name="Magnuson J."/>
            <person name="Spatafora J.W."/>
            <person name="Nagy L.G."/>
            <person name="Henrissat B."/>
            <person name="Grigoriev I.V."/>
            <person name="Yang Z.L."/>
            <person name="Xu J."/>
            <person name="Martin F.M."/>
        </authorList>
    </citation>
    <scope>NUCLEOTIDE SEQUENCE</scope>
    <source>
        <strain evidence="1">ATCC 28755</strain>
    </source>
</reference>
<gene>
    <name evidence="1" type="ORF">BJ138DRAFT_1147828</name>
</gene>
<proteinExistence type="predicted"/>